<sequence>MTHFIRDLGKIERFFHALNQFVFDWGGDLSFESLLLKINQERFEKYGVEEQLFRLILTGDYSVIIMDHSIFDGGSVINLANELFIDDFKPNEINSIQEPIYKYDSGHTVSKPLERLIDFQAFKQGERLESELIKFQTSIKNYGSNHHFIVKTTQIPNLSNSLTSNIQKQWVQASINTFPNKFPIGLKYGTCFGVDGRPFLPTDDDIRYGCYSPGYFQNIDPKIDTKLYSDELRNEAKSGGVWQPFLSMFESDEKVNWVERFGNGLNNNIERDFFGITNIGKLKINGWFTQSTFNLEFAFGVVVMRFNNELRLIFTMVDNDFIKIDEWELIIEEFLRILK</sequence>
<dbReference type="Proteomes" id="UP000009328">
    <property type="component" value="Unassembled WGS sequence"/>
</dbReference>
<dbReference type="EMBL" id="CAIF01000302">
    <property type="protein sequence ID" value="CCH47060.1"/>
    <property type="molecule type" value="Genomic_DNA"/>
</dbReference>
<evidence type="ECO:0000313" key="1">
    <source>
        <dbReference type="EMBL" id="CCH47060.1"/>
    </source>
</evidence>
<dbReference type="InParanoid" id="K0KP53"/>
<protein>
    <submittedName>
        <fullName evidence="1">Uncharacterized protein</fullName>
    </submittedName>
</protein>
<proteinExistence type="predicted"/>
<comment type="caution">
    <text evidence="1">The sequence shown here is derived from an EMBL/GenBank/DDBJ whole genome shotgun (WGS) entry which is preliminary data.</text>
</comment>
<reference evidence="1 2" key="1">
    <citation type="journal article" date="2012" name="Eukaryot. Cell">
        <title>Draft genome sequence of Wickerhamomyces ciferrii NRRL Y-1031 F-60-10.</title>
        <authorList>
            <person name="Schneider J."/>
            <person name="Andrea H."/>
            <person name="Blom J."/>
            <person name="Jaenicke S."/>
            <person name="Ruckert C."/>
            <person name="Schorsch C."/>
            <person name="Szczepanowski R."/>
            <person name="Farwick M."/>
            <person name="Goesmann A."/>
            <person name="Puhler A."/>
            <person name="Schaffer S."/>
            <person name="Tauch A."/>
            <person name="Kohler T."/>
            <person name="Brinkrolf K."/>
        </authorList>
    </citation>
    <scope>NUCLEOTIDE SEQUENCE [LARGE SCALE GENOMIC DNA]</scope>
    <source>
        <strain evidence="2">ATCC 14091 / BCRC 22168 / CBS 111 / JCM 3599 / NBRC 0793 / NRRL Y-1031 F-60-10</strain>
    </source>
</reference>
<evidence type="ECO:0000313" key="2">
    <source>
        <dbReference type="Proteomes" id="UP000009328"/>
    </source>
</evidence>
<organism evidence="1 2">
    <name type="scientific">Wickerhamomyces ciferrii (strain ATCC 14091 / BCRC 22168 / CBS 111 / JCM 3599 / NBRC 0793 / NRRL Y-1031 F-60-10)</name>
    <name type="common">Yeast</name>
    <name type="synonym">Pichia ciferrii</name>
    <dbReference type="NCBI Taxonomy" id="1206466"/>
    <lineage>
        <taxon>Eukaryota</taxon>
        <taxon>Fungi</taxon>
        <taxon>Dikarya</taxon>
        <taxon>Ascomycota</taxon>
        <taxon>Saccharomycotina</taxon>
        <taxon>Saccharomycetes</taxon>
        <taxon>Phaffomycetales</taxon>
        <taxon>Wickerhamomycetaceae</taxon>
        <taxon>Wickerhamomyces</taxon>
    </lineage>
</organism>
<dbReference type="HOGENOM" id="CLU_819410_0_0_1"/>
<name>K0KP53_WICCF</name>
<keyword evidence="2" id="KW-1185">Reference proteome</keyword>
<gene>
    <name evidence="1" type="ORF">BN7_6669</name>
</gene>
<dbReference type="AlphaFoldDB" id="K0KP53"/>
<accession>K0KP53</accession>